<dbReference type="Pfam" id="PF02561">
    <property type="entry name" value="FliS"/>
    <property type="match status" value="1"/>
</dbReference>
<evidence type="ECO:0000256" key="2">
    <source>
        <dbReference type="ARBA" id="ARBA00008787"/>
    </source>
</evidence>
<dbReference type="SUPFAM" id="SSF101116">
    <property type="entry name" value="Flagellar export chaperone FliS"/>
    <property type="match status" value="1"/>
</dbReference>
<dbReference type="InterPro" id="IPR003713">
    <property type="entry name" value="FliS"/>
</dbReference>
<protein>
    <submittedName>
        <fullName evidence="6">Flagellar secretion chaperone FliS</fullName>
    </submittedName>
</protein>
<keyword evidence="5" id="KW-0143">Chaperone</keyword>
<comment type="caution">
    <text evidence="6">The sequence shown here is derived from an EMBL/GenBank/DDBJ whole genome shotgun (WGS) entry which is preliminary data.</text>
</comment>
<keyword evidence="6" id="KW-0969">Cilium</keyword>
<accession>A0ABM8ZAM0</accession>
<proteinExistence type="inferred from homology"/>
<keyword evidence="7" id="KW-1185">Reference proteome</keyword>
<gene>
    <name evidence="6" type="primary">fliS</name>
    <name evidence="6" type="ORF">WGH24286_00338</name>
</gene>
<dbReference type="NCBIfam" id="TIGR00208">
    <property type="entry name" value="fliS"/>
    <property type="match status" value="1"/>
</dbReference>
<evidence type="ECO:0000313" key="6">
    <source>
        <dbReference type="EMBL" id="CAH0417922.1"/>
    </source>
</evidence>
<dbReference type="EMBL" id="CAKKNT010000002">
    <property type="protein sequence ID" value="CAH0417922.1"/>
    <property type="molecule type" value="Genomic_DNA"/>
</dbReference>
<dbReference type="Proteomes" id="UP000789719">
    <property type="component" value="Unassembled WGS sequence"/>
</dbReference>
<evidence type="ECO:0000256" key="3">
    <source>
        <dbReference type="ARBA" id="ARBA00022490"/>
    </source>
</evidence>
<keyword evidence="3" id="KW-0963">Cytoplasm</keyword>
<dbReference type="PANTHER" id="PTHR34773:SF1">
    <property type="entry name" value="FLAGELLAR SECRETION CHAPERONE FLIS"/>
    <property type="match status" value="1"/>
</dbReference>
<evidence type="ECO:0000256" key="4">
    <source>
        <dbReference type="ARBA" id="ARBA00022795"/>
    </source>
</evidence>
<evidence type="ECO:0000256" key="5">
    <source>
        <dbReference type="ARBA" id="ARBA00023186"/>
    </source>
</evidence>
<dbReference type="Gene3D" id="1.20.120.340">
    <property type="entry name" value="Flagellar protein FliS"/>
    <property type="match status" value="1"/>
</dbReference>
<dbReference type="CDD" id="cd16098">
    <property type="entry name" value="FliS"/>
    <property type="match status" value="1"/>
</dbReference>
<dbReference type="InterPro" id="IPR036584">
    <property type="entry name" value="FliS_sf"/>
</dbReference>
<organism evidence="6 7">
    <name type="scientific">Periweissella ghanensis</name>
    <dbReference type="NCBI Taxonomy" id="467997"/>
    <lineage>
        <taxon>Bacteria</taxon>
        <taxon>Bacillati</taxon>
        <taxon>Bacillota</taxon>
        <taxon>Bacilli</taxon>
        <taxon>Lactobacillales</taxon>
        <taxon>Lactobacillaceae</taxon>
        <taxon>Periweissella</taxon>
    </lineage>
</organism>
<sequence>MNSYQQTNQNYLKNQVMSASPAQLITMLIAGGIKNVKQAQTAIAVGDVIKTHDKLINAQDIIMELRYSVKEEIDAELSHQLITMYEYMYNQLVLANVNQDVAKIAEVEQLLMDLLTTWKQIETQV</sequence>
<name>A0ABM8ZAM0_9LACO</name>
<evidence type="ECO:0000256" key="1">
    <source>
        <dbReference type="ARBA" id="ARBA00004514"/>
    </source>
</evidence>
<comment type="subcellular location">
    <subcellularLocation>
        <location evidence="1">Cytoplasm</location>
        <location evidence="1">Cytosol</location>
    </subcellularLocation>
</comment>
<dbReference type="PANTHER" id="PTHR34773">
    <property type="entry name" value="FLAGELLAR SECRETION CHAPERONE FLIS"/>
    <property type="match status" value="1"/>
</dbReference>
<reference evidence="6 7" key="1">
    <citation type="submission" date="2021-11" db="EMBL/GenBank/DDBJ databases">
        <authorList>
            <person name="Depoorter E."/>
        </authorList>
    </citation>
    <scope>NUCLEOTIDE SEQUENCE [LARGE SCALE GENOMIC DNA]</scope>
    <source>
        <strain evidence="6 7">LMG 24286</strain>
    </source>
</reference>
<keyword evidence="4" id="KW-1005">Bacterial flagellum biogenesis</keyword>
<keyword evidence="6" id="KW-0966">Cell projection</keyword>
<evidence type="ECO:0000313" key="7">
    <source>
        <dbReference type="Proteomes" id="UP000789719"/>
    </source>
</evidence>
<dbReference type="PIRSF" id="PIRSF039090">
    <property type="entry name" value="Flis"/>
    <property type="match status" value="1"/>
</dbReference>
<comment type="similarity">
    <text evidence="2">Belongs to the FliS family.</text>
</comment>
<keyword evidence="6" id="KW-0282">Flagellum</keyword>